<evidence type="ECO:0000256" key="4">
    <source>
        <dbReference type="ARBA" id="ARBA00022679"/>
    </source>
</evidence>
<dbReference type="InterPro" id="IPR035907">
    <property type="entry name" value="Hppk_sf"/>
</dbReference>
<evidence type="ECO:0000313" key="13">
    <source>
        <dbReference type="Proteomes" id="UP000568050"/>
    </source>
</evidence>
<comment type="similarity">
    <text evidence="9">Belongs to the DHNA family.</text>
</comment>
<evidence type="ECO:0000259" key="11">
    <source>
        <dbReference type="PROSITE" id="PS00794"/>
    </source>
</evidence>
<comment type="catalytic activity">
    <reaction evidence="9">
        <text>7,8-dihydroneopterin = 6-hydroxymethyl-7,8-dihydropterin + glycolaldehyde</text>
        <dbReference type="Rhea" id="RHEA:10540"/>
        <dbReference type="ChEBI" id="CHEBI:17001"/>
        <dbReference type="ChEBI" id="CHEBI:17071"/>
        <dbReference type="ChEBI" id="CHEBI:44841"/>
        <dbReference type="EC" id="4.1.2.25"/>
    </reaction>
</comment>
<feature type="region of interest" description="Disordered" evidence="10">
    <location>
        <begin position="311"/>
        <end position="330"/>
    </location>
</feature>
<keyword evidence="8 9" id="KW-0289">Folate biosynthesis</keyword>
<dbReference type="PANTHER" id="PTHR43071">
    <property type="entry name" value="2-AMINO-4-HYDROXY-6-HYDROXYMETHYLDIHYDROPTERIDINE PYROPHOSPHOKINASE"/>
    <property type="match status" value="1"/>
</dbReference>
<dbReference type="InterPro" id="IPR006157">
    <property type="entry name" value="FolB_dom"/>
</dbReference>
<dbReference type="PANTHER" id="PTHR43071:SF1">
    <property type="entry name" value="2-AMINO-4-HYDROXY-6-HYDROXYMETHYLDIHYDROPTERIDINE PYROPHOSPHOKINASE"/>
    <property type="match status" value="1"/>
</dbReference>
<evidence type="ECO:0000256" key="5">
    <source>
        <dbReference type="ARBA" id="ARBA00022741"/>
    </source>
</evidence>
<dbReference type="RefSeq" id="WP_183374873.1">
    <property type="nucleotide sequence ID" value="NZ_CBCSFZ010000016.1"/>
</dbReference>
<dbReference type="Gene3D" id="3.30.1130.10">
    <property type="match status" value="1"/>
</dbReference>
<sequence>MPELNSEQILSHGVPAWRPEALDVIGMDGFTVHGPHGVLEQEKIDGHDFRVDCRLSVDTRSAGRDDALDRTVSYADVAAIIQDVIDSPSVDLIETLAARIAERIHAEHPMVRSCMVRISKPTAPIDMRFDTVFVQIQRDAPPVRAILAVGSNMGDRAAYLQLALQELERAHGIDLVAASATIETDPVGGVEQDSFLNAAIAVDTTLSPWQLLDLAQHIEQVAQRRRIVRWGPRTLDVDVITWGELQLNDPALTLPHPRAHERAFVLHPLADLEERLGTPITLPGRSRGVPDLLADAQDRDGIRPGIEVVGYPSAPAGGPAHSAPAPTEDG</sequence>
<comment type="catalytic activity">
    <reaction evidence="1">
        <text>6-hydroxymethyl-7,8-dihydropterin + ATP = (7,8-dihydropterin-6-yl)methyl diphosphate + AMP + H(+)</text>
        <dbReference type="Rhea" id="RHEA:11412"/>
        <dbReference type="ChEBI" id="CHEBI:15378"/>
        <dbReference type="ChEBI" id="CHEBI:30616"/>
        <dbReference type="ChEBI" id="CHEBI:44841"/>
        <dbReference type="ChEBI" id="CHEBI:72950"/>
        <dbReference type="ChEBI" id="CHEBI:456215"/>
        <dbReference type="EC" id="2.7.6.3"/>
    </reaction>
</comment>
<evidence type="ECO:0000256" key="8">
    <source>
        <dbReference type="ARBA" id="ARBA00022909"/>
    </source>
</evidence>
<feature type="domain" description="7,8-dihydro-6-hydroxymethylpterin-pyrophosphokinase" evidence="11">
    <location>
        <begin position="229"/>
        <end position="240"/>
    </location>
</feature>
<evidence type="ECO:0000256" key="3">
    <source>
        <dbReference type="ARBA" id="ARBA00009640"/>
    </source>
</evidence>
<evidence type="ECO:0000313" key="12">
    <source>
        <dbReference type="EMBL" id="MBB3022660.1"/>
    </source>
</evidence>
<dbReference type="EMBL" id="JACHWP010000001">
    <property type="protein sequence ID" value="MBB3022660.1"/>
    <property type="molecule type" value="Genomic_DNA"/>
</dbReference>
<comment type="function">
    <text evidence="9">Catalyzes the conversion of 7,8-dihydroneopterin to 6-hydroxymethyl-7,8-dihydropterin.</text>
</comment>
<dbReference type="NCBIfam" id="TIGR00525">
    <property type="entry name" value="folB"/>
    <property type="match status" value="1"/>
</dbReference>
<dbReference type="Pfam" id="PF01288">
    <property type="entry name" value="HPPK"/>
    <property type="match status" value="1"/>
</dbReference>
<dbReference type="UniPathway" id="UPA00077">
    <property type="reaction ID" value="UER00154"/>
</dbReference>
<keyword evidence="13" id="KW-1185">Reference proteome</keyword>
<comment type="similarity">
    <text evidence="3">In the N-terminal section; belongs to the DHNA family.</text>
</comment>
<dbReference type="GO" id="GO:0046654">
    <property type="term" value="P:tetrahydrofolate biosynthetic process"/>
    <property type="evidence" value="ECO:0007669"/>
    <property type="project" value="UniProtKB-UniRule"/>
</dbReference>
<dbReference type="SUPFAM" id="SSF55083">
    <property type="entry name" value="6-hydroxymethyl-7,8-dihydropterin pyrophosphokinase, HPPK"/>
    <property type="match status" value="1"/>
</dbReference>
<dbReference type="SMART" id="SM00905">
    <property type="entry name" value="FolB"/>
    <property type="match status" value="1"/>
</dbReference>
<gene>
    <name evidence="12" type="ORF">FHX50_000908</name>
</gene>
<dbReference type="EC" id="2.7.6.3" evidence="9"/>
<dbReference type="GO" id="GO:0004150">
    <property type="term" value="F:dihydroneopterin aldolase activity"/>
    <property type="evidence" value="ECO:0007669"/>
    <property type="project" value="UniProtKB-UniRule"/>
</dbReference>
<organism evidence="12 13">
    <name type="scientific">Helcobacillus massiliensis</name>
    <dbReference type="NCBI Taxonomy" id="521392"/>
    <lineage>
        <taxon>Bacteria</taxon>
        <taxon>Bacillati</taxon>
        <taxon>Actinomycetota</taxon>
        <taxon>Actinomycetes</taxon>
        <taxon>Micrococcales</taxon>
        <taxon>Dermabacteraceae</taxon>
        <taxon>Helcobacillus</taxon>
    </lineage>
</organism>
<comment type="caution">
    <text evidence="12">The sequence shown here is derived from an EMBL/GenBank/DDBJ whole genome shotgun (WGS) entry which is preliminary data.</text>
</comment>
<dbReference type="GO" id="GO:0016301">
    <property type="term" value="F:kinase activity"/>
    <property type="evidence" value="ECO:0007669"/>
    <property type="project" value="UniProtKB-KW"/>
</dbReference>
<dbReference type="NCBIfam" id="TIGR00526">
    <property type="entry name" value="folB_dom"/>
    <property type="match status" value="1"/>
</dbReference>
<dbReference type="InterPro" id="IPR000550">
    <property type="entry name" value="Hppk"/>
</dbReference>
<keyword evidence="6 12" id="KW-0418">Kinase</keyword>
<evidence type="ECO:0000256" key="1">
    <source>
        <dbReference type="ARBA" id="ARBA00000198"/>
    </source>
</evidence>
<dbReference type="Pfam" id="PF02152">
    <property type="entry name" value="FolB"/>
    <property type="match status" value="1"/>
</dbReference>
<evidence type="ECO:0000256" key="2">
    <source>
        <dbReference type="ARBA" id="ARBA00005051"/>
    </source>
</evidence>
<proteinExistence type="inferred from homology"/>
<evidence type="ECO:0000256" key="10">
    <source>
        <dbReference type="SAM" id="MobiDB-lite"/>
    </source>
</evidence>
<dbReference type="InterPro" id="IPR006156">
    <property type="entry name" value="Dihydroneopterin_aldolase"/>
</dbReference>
<feature type="compositionally biased region" description="Low complexity" evidence="10">
    <location>
        <begin position="312"/>
        <end position="330"/>
    </location>
</feature>
<accession>A0A839QV54</accession>
<dbReference type="NCBIfam" id="TIGR01498">
    <property type="entry name" value="folK"/>
    <property type="match status" value="1"/>
</dbReference>
<evidence type="ECO:0000256" key="6">
    <source>
        <dbReference type="ARBA" id="ARBA00022777"/>
    </source>
</evidence>
<dbReference type="EC" id="4.1.2.25" evidence="9"/>
<keyword evidence="9 12" id="KW-0456">Lyase</keyword>
<dbReference type="InterPro" id="IPR043133">
    <property type="entry name" value="GTP-CH-I_C/QueF"/>
</dbReference>
<evidence type="ECO:0000256" key="7">
    <source>
        <dbReference type="ARBA" id="ARBA00022840"/>
    </source>
</evidence>
<dbReference type="AlphaFoldDB" id="A0A839QV54"/>
<dbReference type="GO" id="GO:0005524">
    <property type="term" value="F:ATP binding"/>
    <property type="evidence" value="ECO:0007669"/>
    <property type="project" value="UniProtKB-KW"/>
</dbReference>
<keyword evidence="5" id="KW-0547">Nucleotide-binding</keyword>
<name>A0A839QV54_9MICO</name>
<protein>
    <recommendedName>
        <fullName evidence="9">Bifunctional folate synthesis protein</fullName>
    </recommendedName>
    <domain>
        <recommendedName>
            <fullName evidence="9">Dihydroneopterin aldolase</fullName>
            <shortName evidence="9">DHNA</shortName>
            <ecNumber evidence="9">4.1.2.25</ecNumber>
        </recommendedName>
        <alternativeName>
            <fullName evidence="9">7,8-dihydroneopterin aldolase</fullName>
        </alternativeName>
    </domain>
    <domain>
        <recommendedName>
            <fullName evidence="9">2-amino-4-hydroxy-6-hydroxymethyldihydropteridine pyrophosphokinase</fullName>
            <ecNumber evidence="9">2.7.6.3</ecNumber>
        </recommendedName>
        <alternativeName>
            <fullName evidence="9">6-hydroxymethyl-7,8-dihydropterin pyrophosphokinase</fullName>
            <shortName evidence="9">PPPK</shortName>
        </alternativeName>
        <alternativeName>
            <fullName evidence="9">7,8-dihydro-6-hydroxymethylpterin pyrophosphokinase</fullName>
            <shortName evidence="9">HPPK</shortName>
        </alternativeName>
    </domain>
</protein>
<comment type="pathway">
    <text evidence="9">Cofactor biosynthesis; tetrahydrofolate biosynthesis; 2-amino-4-hydroxy-6-hydroxymethyl-7,8-dihydropteridine diphosphate from 7,8-dihydroneopterin triphosphate: step 3/4.</text>
</comment>
<keyword evidence="4 12" id="KW-0808">Transferase</keyword>
<evidence type="ECO:0000256" key="9">
    <source>
        <dbReference type="RuleBase" id="RU362079"/>
    </source>
</evidence>
<dbReference type="CDD" id="cd00483">
    <property type="entry name" value="HPPK"/>
    <property type="match status" value="1"/>
</dbReference>
<dbReference type="Proteomes" id="UP000568050">
    <property type="component" value="Unassembled WGS sequence"/>
</dbReference>
<comment type="pathway">
    <text evidence="2">Cofactor biosynthesis; tetrahydrofolate biosynthesis; 2-amino-4-hydroxy-6-hydroxymethyl-7,8-dihydropteridine diphosphate from 7,8-dihydroneopterin triphosphate: step 4/4.</text>
</comment>
<reference evidence="12 13" key="1">
    <citation type="submission" date="2020-08" db="EMBL/GenBank/DDBJ databases">
        <title>Sequencing the genomes of 1000 actinobacteria strains.</title>
        <authorList>
            <person name="Klenk H.-P."/>
        </authorList>
    </citation>
    <scope>NUCLEOTIDE SEQUENCE [LARGE SCALE GENOMIC DNA]</scope>
    <source>
        <strain evidence="12 13">DSM 23040</strain>
    </source>
</reference>
<keyword evidence="7" id="KW-0067">ATP-binding</keyword>
<dbReference type="Gene3D" id="3.30.70.560">
    <property type="entry name" value="7,8-Dihydro-6-hydroxymethylpterin-pyrophosphokinase HPPK"/>
    <property type="match status" value="1"/>
</dbReference>
<dbReference type="GO" id="GO:0046656">
    <property type="term" value="P:folic acid biosynthetic process"/>
    <property type="evidence" value="ECO:0007669"/>
    <property type="project" value="UniProtKB-UniRule"/>
</dbReference>
<dbReference type="SUPFAM" id="SSF55620">
    <property type="entry name" value="Tetrahydrobiopterin biosynthesis enzymes-like"/>
    <property type="match status" value="1"/>
</dbReference>
<dbReference type="PROSITE" id="PS00794">
    <property type="entry name" value="HPPK"/>
    <property type="match status" value="1"/>
</dbReference>
<dbReference type="GO" id="GO:0003848">
    <property type="term" value="F:2-amino-4-hydroxy-6-hydroxymethyldihydropteridine diphosphokinase activity"/>
    <property type="evidence" value="ECO:0007669"/>
    <property type="project" value="UniProtKB-EC"/>
</dbReference>